<evidence type="ECO:0000313" key="1">
    <source>
        <dbReference type="EMBL" id="SNR83689.1"/>
    </source>
</evidence>
<organism evidence="1 2">
    <name type="scientific">Desulfurobacterium atlanticum</name>
    <dbReference type="NCBI Taxonomy" id="240169"/>
    <lineage>
        <taxon>Bacteria</taxon>
        <taxon>Pseudomonadati</taxon>
        <taxon>Aquificota</taxon>
        <taxon>Aquificia</taxon>
        <taxon>Desulfurobacteriales</taxon>
        <taxon>Desulfurobacteriaceae</taxon>
        <taxon>Desulfurobacterium</taxon>
    </lineage>
</organism>
<reference evidence="2" key="1">
    <citation type="submission" date="2017-06" db="EMBL/GenBank/DDBJ databases">
        <authorList>
            <person name="Varghese N."/>
            <person name="Submissions S."/>
        </authorList>
    </citation>
    <scope>NUCLEOTIDE SEQUENCE [LARGE SCALE GENOMIC DNA]</scope>
    <source>
        <strain evidence="2">DSM 15668</strain>
    </source>
</reference>
<evidence type="ECO:0000313" key="2">
    <source>
        <dbReference type="Proteomes" id="UP000198405"/>
    </source>
</evidence>
<dbReference type="AlphaFoldDB" id="A0A238ZKN5"/>
<protein>
    <submittedName>
        <fullName evidence="1">Uncharacterized protein</fullName>
    </submittedName>
</protein>
<gene>
    <name evidence="1" type="ORF">SAMN06265340_10940</name>
</gene>
<sequence>MVKQKTTLGFGAERFLASLLALTSFGSYNRCISDFAIAPSKFLASLGTSDMPKTLDKIADRGKNIEINYEG</sequence>
<proteinExistence type="predicted"/>
<dbReference type="EMBL" id="FZOB01000009">
    <property type="protein sequence ID" value="SNR83689.1"/>
    <property type="molecule type" value="Genomic_DNA"/>
</dbReference>
<keyword evidence="2" id="KW-1185">Reference proteome</keyword>
<dbReference type="RefSeq" id="WP_089323343.1">
    <property type="nucleotide sequence ID" value="NZ_FZOB01000009.1"/>
</dbReference>
<dbReference type="Proteomes" id="UP000198405">
    <property type="component" value="Unassembled WGS sequence"/>
</dbReference>
<accession>A0A238ZKN5</accession>
<name>A0A238ZKN5_9BACT</name>